<evidence type="ECO:0000313" key="3">
    <source>
        <dbReference type="EMBL" id="SEA09935.1"/>
    </source>
</evidence>
<keyword evidence="2" id="KW-0472">Membrane</keyword>
<feature type="region of interest" description="Disordered" evidence="1">
    <location>
        <begin position="222"/>
        <end position="268"/>
    </location>
</feature>
<feature type="transmembrane region" description="Helical" evidence="2">
    <location>
        <begin position="22"/>
        <end position="45"/>
    </location>
</feature>
<evidence type="ECO:0000256" key="1">
    <source>
        <dbReference type="SAM" id="MobiDB-lite"/>
    </source>
</evidence>
<feature type="transmembrane region" description="Helical" evidence="2">
    <location>
        <begin position="112"/>
        <end position="141"/>
    </location>
</feature>
<accession>A0A1H3YED8</accession>
<dbReference type="InterPro" id="IPR025098">
    <property type="entry name" value="DUF4013"/>
</dbReference>
<dbReference type="STRING" id="555874.SAMN04488065_1830"/>
<keyword evidence="4" id="KW-1185">Reference proteome</keyword>
<dbReference type="AlphaFoldDB" id="A0A1H3YED8"/>
<gene>
    <name evidence="3" type="ORF">SAMN04488065_1830</name>
</gene>
<name>A0A1H3YED8_9EURY</name>
<dbReference type="EMBL" id="FNQT01000002">
    <property type="protein sequence ID" value="SEA09935.1"/>
    <property type="molecule type" value="Genomic_DNA"/>
</dbReference>
<dbReference type="Pfam" id="PF13197">
    <property type="entry name" value="DUF4013"/>
    <property type="match status" value="1"/>
</dbReference>
<evidence type="ECO:0000256" key="2">
    <source>
        <dbReference type="SAM" id="Phobius"/>
    </source>
</evidence>
<feature type="compositionally biased region" description="Acidic residues" evidence="1">
    <location>
        <begin position="245"/>
        <end position="268"/>
    </location>
</feature>
<dbReference type="OrthoDB" id="107590at2157"/>
<protein>
    <recommendedName>
        <fullName evidence="5">DUF4013 domain-containing protein</fullName>
    </recommendedName>
</protein>
<reference evidence="3 4" key="1">
    <citation type="submission" date="2016-10" db="EMBL/GenBank/DDBJ databases">
        <authorList>
            <person name="de Groot N.N."/>
        </authorList>
    </citation>
    <scope>NUCLEOTIDE SEQUENCE [LARGE SCALE GENOMIC DNA]</scope>
    <source>
        <strain evidence="3 4">CGMCC 1.8712</strain>
    </source>
</reference>
<dbReference type="Proteomes" id="UP000236755">
    <property type="component" value="Unassembled WGS sequence"/>
</dbReference>
<sequence>MALDIERVVTYPTESDEWIKTVIIGGLLTLLSILVVPAFFVYGYVVRALRAGIHDEEPPVFDEWGAMFKEGLVAFVVIIVYQLIPLVLMAVTVGGSVMALASGSEAGAGIGLVGLLGGFAISLLLALVFGYVGLVGLANYAHTGRVGAAFDLDVIRKASLDSAYAVPWLYGVAVMFGAAAAASILGIVPIIGAIAGVFVTFYGQIAAAWVWGRGFGDAMGIAPDGPSGETGGGGDSFETTASEGVGEEADTPDDASPETATDDDSQTP</sequence>
<feature type="transmembrane region" description="Helical" evidence="2">
    <location>
        <begin position="190"/>
        <end position="211"/>
    </location>
</feature>
<proteinExistence type="predicted"/>
<keyword evidence="2" id="KW-0812">Transmembrane</keyword>
<feature type="transmembrane region" description="Helical" evidence="2">
    <location>
        <begin position="162"/>
        <end position="184"/>
    </location>
</feature>
<evidence type="ECO:0008006" key="5">
    <source>
        <dbReference type="Google" id="ProtNLM"/>
    </source>
</evidence>
<organism evidence="3 4">
    <name type="scientific">Haloplanus vescus</name>
    <dbReference type="NCBI Taxonomy" id="555874"/>
    <lineage>
        <taxon>Archaea</taxon>
        <taxon>Methanobacteriati</taxon>
        <taxon>Methanobacteriota</taxon>
        <taxon>Stenosarchaea group</taxon>
        <taxon>Halobacteria</taxon>
        <taxon>Halobacteriales</taxon>
        <taxon>Haloferacaceae</taxon>
        <taxon>Haloplanus</taxon>
    </lineage>
</organism>
<feature type="transmembrane region" description="Helical" evidence="2">
    <location>
        <begin position="72"/>
        <end position="100"/>
    </location>
</feature>
<keyword evidence="2" id="KW-1133">Transmembrane helix</keyword>
<evidence type="ECO:0000313" key="4">
    <source>
        <dbReference type="Proteomes" id="UP000236755"/>
    </source>
</evidence>
<dbReference type="RefSeq" id="WP_092634139.1">
    <property type="nucleotide sequence ID" value="NZ_FNQT01000002.1"/>
</dbReference>